<comment type="caution">
    <text evidence="2">The sequence shown here is derived from an EMBL/GenBank/DDBJ whole genome shotgun (WGS) entry which is preliminary data.</text>
</comment>
<dbReference type="InterPro" id="IPR011990">
    <property type="entry name" value="TPR-like_helical_dom_sf"/>
</dbReference>
<gene>
    <name evidence="2" type="ORF">C7380_102107</name>
</gene>
<keyword evidence="3" id="KW-1185">Reference proteome</keyword>
<name>A0AA45C8Q2_9BACT</name>
<keyword evidence="1" id="KW-0812">Transmembrane</keyword>
<keyword evidence="1" id="KW-0472">Membrane</keyword>
<accession>A0AA45C8Q2</accession>
<organism evidence="2 3">
    <name type="scientific">Oceanotoga teriensis</name>
    <dbReference type="NCBI Taxonomy" id="515440"/>
    <lineage>
        <taxon>Bacteria</taxon>
        <taxon>Thermotogati</taxon>
        <taxon>Thermotogota</taxon>
        <taxon>Thermotogae</taxon>
        <taxon>Petrotogales</taxon>
        <taxon>Petrotogaceae</taxon>
        <taxon>Oceanotoga</taxon>
    </lineage>
</organism>
<evidence type="ECO:0000256" key="1">
    <source>
        <dbReference type="SAM" id="Phobius"/>
    </source>
</evidence>
<dbReference type="Gene3D" id="1.25.40.10">
    <property type="entry name" value="Tetratricopeptide repeat domain"/>
    <property type="match status" value="1"/>
</dbReference>
<evidence type="ECO:0000313" key="2">
    <source>
        <dbReference type="EMBL" id="PWJ96196.1"/>
    </source>
</evidence>
<keyword evidence="1" id="KW-1133">Transmembrane helix</keyword>
<dbReference type="Proteomes" id="UP000245921">
    <property type="component" value="Unassembled WGS sequence"/>
</dbReference>
<protein>
    <recommendedName>
        <fullName evidence="4">Tetratricopeptide repeat protein</fullName>
    </recommendedName>
</protein>
<dbReference type="EMBL" id="QGGI01000002">
    <property type="protein sequence ID" value="PWJ96196.1"/>
    <property type="molecule type" value="Genomic_DNA"/>
</dbReference>
<sequence>MKKLIIVLLIISNIVIFGGDLEQYLQIFDTDSLINQENNKLNTLGLYLKFLETSNEEYKNTANLLRARIYNDFSADESAVLNILSETLPNQINIPEKKLYELSKLYKDSVIINAFYIEFAYKSLTEEYNATKEKLIMESIEKIEKLNGESPFTVYYKSIIQWYSKINSNPSKAYENLEKMYNNNRDNIKLSQLIVRLSYESQRYDKIEELYSVYTTLNKKDEKTMILFAKAFQEMEKENITRNILEWLINNSNKKSILSSTYEILGDISSTSTQKINNYKKSLEYDEKNPNSLGKIGMEYYKTSKDKLISRLYLQKALYYKNNDPEIIKLLKEIDKETKITGLFSYIIPLSLFVIIFGILLLNINKFKKNKRKDEENNDAGESEKNNQNT</sequence>
<reference evidence="2 3" key="1">
    <citation type="submission" date="2018-05" db="EMBL/GenBank/DDBJ databases">
        <title>Genomic Encyclopedia of Type Strains, Phase IV (KMG-IV): sequencing the most valuable type-strain genomes for metagenomic binning, comparative biology and taxonomic classification.</title>
        <authorList>
            <person name="Goeker M."/>
        </authorList>
    </citation>
    <scope>NUCLEOTIDE SEQUENCE [LARGE SCALE GENOMIC DNA]</scope>
    <source>
        <strain evidence="2 3">DSM 24906</strain>
    </source>
</reference>
<feature type="transmembrane region" description="Helical" evidence="1">
    <location>
        <begin position="343"/>
        <end position="364"/>
    </location>
</feature>
<dbReference type="AlphaFoldDB" id="A0AA45C8Q2"/>
<proteinExistence type="predicted"/>
<evidence type="ECO:0008006" key="4">
    <source>
        <dbReference type="Google" id="ProtNLM"/>
    </source>
</evidence>
<evidence type="ECO:0000313" key="3">
    <source>
        <dbReference type="Proteomes" id="UP000245921"/>
    </source>
</evidence>